<dbReference type="EMBL" id="CH699691">
    <property type="protein sequence ID" value="EDW25748.1"/>
    <property type="molecule type" value="Genomic_DNA"/>
</dbReference>
<dbReference type="Proteomes" id="UP000008744">
    <property type="component" value="Unassembled WGS sequence"/>
</dbReference>
<proteinExistence type="predicted"/>
<dbReference type="AlphaFoldDB" id="B4ISF1"/>
<sequence length="51" mass="5440">MIRRVAYGDVGVPPTLRRPGNAGHSYLNCLLGVPRLNVLDDAATIGPPRSL</sequence>
<keyword evidence="2" id="KW-1185">Reference proteome</keyword>
<reference evidence="1 2" key="1">
    <citation type="journal article" date="2007" name="Nature">
        <title>Evolution of genes and genomes on the Drosophila phylogeny.</title>
        <authorList>
            <consortium name="Drosophila 12 Genomes Consortium"/>
            <person name="Clark A.G."/>
            <person name="Eisen M.B."/>
            <person name="Smith D.R."/>
            <person name="Bergman C.M."/>
            <person name="Oliver B."/>
            <person name="Markow T.A."/>
            <person name="Kaufman T.C."/>
            <person name="Kellis M."/>
            <person name="Gelbart W."/>
            <person name="Iyer V.N."/>
            <person name="Pollard D.A."/>
            <person name="Sackton T.B."/>
            <person name="Larracuente A.M."/>
            <person name="Singh N.D."/>
            <person name="Abad J.P."/>
            <person name="Abt D.N."/>
            <person name="Adryan B."/>
            <person name="Aguade M."/>
            <person name="Akashi H."/>
            <person name="Anderson W.W."/>
            <person name="Aquadro C.F."/>
            <person name="Ardell D.H."/>
            <person name="Arguello R."/>
            <person name="Artieri C.G."/>
            <person name="Barbash D.A."/>
            <person name="Barker D."/>
            <person name="Barsanti P."/>
            <person name="Batterham P."/>
            <person name="Batzoglou S."/>
            <person name="Begun D."/>
            <person name="Bhutkar A."/>
            <person name="Blanco E."/>
            <person name="Bosak S.A."/>
            <person name="Bradley R.K."/>
            <person name="Brand A.D."/>
            <person name="Brent M.R."/>
            <person name="Brooks A.N."/>
            <person name="Brown R.H."/>
            <person name="Butlin R.K."/>
            <person name="Caggese C."/>
            <person name="Calvi B.R."/>
            <person name="Bernardo de Carvalho A."/>
            <person name="Caspi A."/>
            <person name="Castrezana S."/>
            <person name="Celniker S.E."/>
            <person name="Chang J.L."/>
            <person name="Chapple C."/>
            <person name="Chatterji S."/>
            <person name="Chinwalla A."/>
            <person name="Civetta A."/>
            <person name="Clifton S.W."/>
            <person name="Comeron J.M."/>
            <person name="Costello J.C."/>
            <person name="Coyne J.A."/>
            <person name="Daub J."/>
            <person name="David R.G."/>
            <person name="Delcher A.L."/>
            <person name="Delehaunty K."/>
            <person name="Do C.B."/>
            <person name="Ebling H."/>
            <person name="Edwards K."/>
            <person name="Eickbush T."/>
            <person name="Evans J.D."/>
            <person name="Filipski A."/>
            <person name="Findeiss S."/>
            <person name="Freyhult E."/>
            <person name="Fulton L."/>
            <person name="Fulton R."/>
            <person name="Garcia A.C."/>
            <person name="Gardiner A."/>
            <person name="Garfield D.A."/>
            <person name="Garvin B.E."/>
            <person name="Gibson G."/>
            <person name="Gilbert D."/>
            <person name="Gnerre S."/>
            <person name="Godfrey J."/>
            <person name="Good R."/>
            <person name="Gotea V."/>
            <person name="Gravely B."/>
            <person name="Greenberg A.J."/>
            <person name="Griffiths-Jones S."/>
            <person name="Gross S."/>
            <person name="Guigo R."/>
            <person name="Gustafson E.A."/>
            <person name="Haerty W."/>
            <person name="Hahn M.W."/>
            <person name="Halligan D.L."/>
            <person name="Halpern A.L."/>
            <person name="Halter G.M."/>
            <person name="Han M.V."/>
            <person name="Heger A."/>
            <person name="Hillier L."/>
            <person name="Hinrichs A.S."/>
            <person name="Holmes I."/>
            <person name="Hoskins R.A."/>
            <person name="Hubisz M.J."/>
            <person name="Hultmark D."/>
            <person name="Huntley M.A."/>
            <person name="Jaffe D.B."/>
            <person name="Jagadeeshan S."/>
            <person name="Jeck W.R."/>
            <person name="Johnson J."/>
            <person name="Jones C.D."/>
            <person name="Jordan W.C."/>
            <person name="Karpen G.H."/>
            <person name="Kataoka E."/>
            <person name="Keightley P.D."/>
            <person name="Kheradpour P."/>
            <person name="Kirkness E.F."/>
            <person name="Koerich L.B."/>
            <person name="Kristiansen K."/>
            <person name="Kudrna D."/>
            <person name="Kulathinal R.J."/>
            <person name="Kumar S."/>
            <person name="Kwok R."/>
            <person name="Lander E."/>
            <person name="Langley C.H."/>
            <person name="Lapoint R."/>
            <person name="Lazzaro B.P."/>
            <person name="Lee S.J."/>
            <person name="Levesque L."/>
            <person name="Li R."/>
            <person name="Lin C.F."/>
            <person name="Lin M.F."/>
            <person name="Lindblad-Toh K."/>
            <person name="Llopart A."/>
            <person name="Long M."/>
            <person name="Low L."/>
            <person name="Lozovsky E."/>
            <person name="Lu J."/>
            <person name="Luo M."/>
            <person name="Machado C.A."/>
            <person name="Makalowski W."/>
            <person name="Marzo M."/>
            <person name="Matsuda M."/>
            <person name="Matzkin L."/>
            <person name="McAllister B."/>
            <person name="McBride C.S."/>
            <person name="McKernan B."/>
            <person name="McKernan K."/>
            <person name="Mendez-Lago M."/>
            <person name="Minx P."/>
            <person name="Mollenhauer M.U."/>
            <person name="Montooth K."/>
            <person name="Mount S.M."/>
            <person name="Mu X."/>
            <person name="Myers E."/>
            <person name="Negre B."/>
            <person name="Newfeld S."/>
            <person name="Nielsen R."/>
            <person name="Noor M.A."/>
            <person name="O'Grady P."/>
            <person name="Pachter L."/>
            <person name="Papaceit M."/>
            <person name="Parisi M.J."/>
            <person name="Parisi M."/>
            <person name="Parts L."/>
            <person name="Pedersen J.S."/>
            <person name="Pesole G."/>
            <person name="Phillippy A.M."/>
            <person name="Ponting C.P."/>
            <person name="Pop M."/>
            <person name="Porcelli D."/>
            <person name="Powell J.R."/>
            <person name="Prohaska S."/>
            <person name="Pruitt K."/>
            <person name="Puig M."/>
            <person name="Quesneville H."/>
            <person name="Ram K.R."/>
            <person name="Rand D."/>
            <person name="Rasmussen M.D."/>
            <person name="Reed L.K."/>
            <person name="Reenan R."/>
            <person name="Reily A."/>
            <person name="Remington K.A."/>
            <person name="Rieger T.T."/>
            <person name="Ritchie M.G."/>
            <person name="Robin C."/>
            <person name="Rogers Y.H."/>
            <person name="Rohde C."/>
            <person name="Rozas J."/>
            <person name="Rubenfield M.J."/>
            <person name="Ruiz A."/>
            <person name="Russo S."/>
            <person name="Salzberg S.L."/>
            <person name="Sanchez-Gracia A."/>
            <person name="Saranga D.J."/>
            <person name="Sato H."/>
            <person name="Schaeffer S.W."/>
            <person name="Schatz M.C."/>
            <person name="Schlenke T."/>
            <person name="Schwartz R."/>
            <person name="Segarra C."/>
            <person name="Singh R.S."/>
            <person name="Sirot L."/>
            <person name="Sirota M."/>
            <person name="Sisneros N.B."/>
            <person name="Smith C.D."/>
            <person name="Smith T.F."/>
            <person name="Spieth J."/>
            <person name="Stage D.E."/>
            <person name="Stark A."/>
            <person name="Stephan W."/>
            <person name="Strausberg R.L."/>
            <person name="Strempel S."/>
            <person name="Sturgill D."/>
            <person name="Sutton G."/>
            <person name="Sutton G.G."/>
            <person name="Tao W."/>
            <person name="Teichmann S."/>
            <person name="Tobari Y.N."/>
            <person name="Tomimura Y."/>
            <person name="Tsolas J.M."/>
            <person name="Valente V.L."/>
            <person name="Venter E."/>
            <person name="Venter J.C."/>
            <person name="Vicario S."/>
            <person name="Vieira F.G."/>
            <person name="Vilella A.J."/>
            <person name="Villasante A."/>
            <person name="Walenz B."/>
            <person name="Wang J."/>
            <person name="Wasserman M."/>
            <person name="Watts T."/>
            <person name="Wilson D."/>
            <person name="Wilson R.K."/>
            <person name="Wing R.A."/>
            <person name="Wolfner M.F."/>
            <person name="Wong A."/>
            <person name="Wong G.K."/>
            <person name="Wu C.I."/>
            <person name="Wu G."/>
            <person name="Yamamoto D."/>
            <person name="Yang H.P."/>
            <person name="Yang S.P."/>
            <person name="Yorke J.A."/>
            <person name="Yoshida K."/>
            <person name="Zdobnov E."/>
            <person name="Zhang P."/>
            <person name="Zhang Y."/>
            <person name="Zimin A.V."/>
            <person name="Baldwin J."/>
            <person name="Abdouelleil A."/>
            <person name="Abdulkadir J."/>
            <person name="Abebe A."/>
            <person name="Abera B."/>
            <person name="Abreu J."/>
            <person name="Acer S.C."/>
            <person name="Aftuck L."/>
            <person name="Alexander A."/>
            <person name="An P."/>
            <person name="Anderson E."/>
            <person name="Anderson S."/>
            <person name="Arachi H."/>
            <person name="Azer M."/>
            <person name="Bachantsang P."/>
            <person name="Barry A."/>
            <person name="Bayul T."/>
            <person name="Berlin A."/>
            <person name="Bessette D."/>
            <person name="Bloom T."/>
            <person name="Blye J."/>
            <person name="Boguslavskiy L."/>
            <person name="Bonnet C."/>
            <person name="Boukhgalter B."/>
            <person name="Bourzgui I."/>
            <person name="Brown A."/>
            <person name="Cahill P."/>
            <person name="Channer S."/>
            <person name="Cheshatsang Y."/>
            <person name="Chuda L."/>
            <person name="Citroen M."/>
            <person name="Collymore A."/>
            <person name="Cooke P."/>
            <person name="Costello M."/>
            <person name="D'Aco K."/>
            <person name="Daza R."/>
            <person name="De Haan G."/>
            <person name="DeGray S."/>
            <person name="DeMaso C."/>
            <person name="Dhargay N."/>
            <person name="Dooley K."/>
            <person name="Dooley E."/>
            <person name="Doricent M."/>
            <person name="Dorje P."/>
            <person name="Dorjee K."/>
            <person name="Dupes A."/>
            <person name="Elong R."/>
            <person name="Falk J."/>
            <person name="Farina A."/>
            <person name="Faro S."/>
            <person name="Ferguson D."/>
            <person name="Fisher S."/>
            <person name="Foley C.D."/>
            <person name="Franke A."/>
            <person name="Friedrich D."/>
            <person name="Gadbois L."/>
            <person name="Gearin G."/>
            <person name="Gearin C.R."/>
            <person name="Giannoukos G."/>
            <person name="Goode T."/>
            <person name="Graham J."/>
            <person name="Grandbois E."/>
            <person name="Grewal S."/>
            <person name="Gyaltsen K."/>
            <person name="Hafez N."/>
            <person name="Hagos B."/>
            <person name="Hall J."/>
            <person name="Henson C."/>
            <person name="Hollinger A."/>
            <person name="Honan T."/>
            <person name="Huard M.D."/>
            <person name="Hughes L."/>
            <person name="Hurhula B."/>
            <person name="Husby M.E."/>
            <person name="Kamat A."/>
            <person name="Kanga B."/>
            <person name="Kashin S."/>
            <person name="Khazanovich D."/>
            <person name="Kisner P."/>
            <person name="Lance K."/>
            <person name="Lara M."/>
            <person name="Lee W."/>
            <person name="Lennon N."/>
            <person name="Letendre F."/>
            <person name="LeVine R."/>
            <person name="Lipovsky A."/>
            <person name="Liu X."/>
            <person name="Liu J."/>
            <person name="Liu S."/>
            <person name="Lokyitsang T."/>
            <person name="Lokyitsang Y."/>
            <person name="Lubonja R."/>
            <person name="Lui A."/>
            <person name="MacDonald P."/>
            <person name="Magnisalis V."/>
            <person name="Maru K."/>
            <person name="Matthews C."/>
            <person name="McCusker W."/>
            <person name="McDonough S."/>
            <person name="Mehta T."/>
            <person name="Meldrim J."/>
            <person name="Meneus L."/>
            <person name="Mihai O."/>
            <person name="Mihalev A."/>
            <person name="Mihova T."/>
            <person name="Mittelman R."/>
            <person name="Mlenga V."/>
            <person name="Montmayeur A."/>
            <person name="Mulrain L."/>
            <person name="Navidi A."/>
            <person name="Naylor J."/>
            <person name="Negash T."/>
            <person name="Nguyen T."/>
            <person name="Nguyen N."/>
            <person name="Nicol R."/>
            <person name="Norbu C."/>
            <person name="Norbu N."/>
            <person name="Novod N."/>
            <person name="O'Neill B."/>
            <person name="Osman S."/>
            <person name="Markiewicz E."/>
            <person name="Oyono O.L."/>
            <person name="Patti C."/>
            <person name="Phunkhang P."/>
            <person name="Pierre F."/>
            <person name="Priest M."/>
            <person name="Raghuraman S."/>
            <person name="Rege F."/>
            <person name="Reyes R."/>
            <person name="Rise C."/>
            <person name="Rogov P."/>
            <person name="Ross K."/>
            <person name="Ryan E."/>
            <person name="Settipalli S."/>
            <person name="Shea T."/>
            <person name="Sherpa N."/>
            <person name="Shi L."/>
            <person name="Shih D."/>
            <person name="Sparrow T."/>
            <person name="Spaulding J."/>
            <person name="Stalker J."/>
            <person name="Stange-Thomann N."/>
            <person name="Stavropoulos S."/>
            <person name="Stone C."/>
            <person name="Strader C."/>
            <person name="Tesfaye S."/>
            <person name="Thomson T."/>
            <person name="Thoulutsang Y."/>
            <person name="Thoulutsang D."/>
            <person name="Topham K."/>
            <person name="Topping I."/>
            <person name="Tsamla T."/>
            <person name="Vassiliev H."/>
            <person name="Vo A."/>
            <person name="Wangchuk T."/>
            <person name="Wangdi T."/>
            <person name="Weiand M."/>
            <person name="Wilkinson J."/>
            <person name="Wilson A."/>
            <person name="Yadav S."/>
            <person name="Young G."/>
            <person name="Yu Q."/>
            <person name="Zembek L."/>
            <person name="Zhong D."/>
            <person name="Zimmer A."/>
            <person name="Zwirko Z."/>
            <person name="Jaffe D.B."/>
            <person name="Alvarez P."/>
            <person name="Brockman W."/>
            <person name="Butler J."/>
            <person name="Chin C."/>
            <person name="Gnerre S."/>
            <person name="Grabherr M."/>
            <person name="Kleber M."/>
            <person name="Mauceli E."/>
            <person name="MacCallum I."/>
        </authorList>
    </citation>
    <scope>NUCLEOTIDE SEQUENCE [LARGE SCALE GENOMIC DNA]</scope>
    <source>
        <strain evidence="2">MSH-3 / Tucson 14011-0111.49</strain>
    </source>
</reference>
<evidence type="ECO:0000313" key="1">
    <source>
        <dbReference type="EMBL" id="EDW25748.1"/>
    </source>
</evidence>
<accession>B4ISF1</accession>
<protein>
    <submittedName>
        <fullName evidence="1">GL19423</fullName>
    </submittedName>
</protein>
<name>B4ISF1_DROPE</name>
<gene>
    <name evidence="1" type="primary">Dper\GL19423</name>
    <name evidence="1" type="ORF">Dper_GL19423</name>
</gene>
<organism evidence="2">
    <name type="scientific">Drosophila persimilis</name>
    <name type="common">Fruit fly</name>
    <dbReference type="NCBI Taxonomy" id="7234"/>
    <lineage>
        <taxon>Eukaryota</taxon>
        <taxon>Metazoa</taxon>
        <taxon>Ecdysozoa</taxon>
        <taxon>Arthropoda</taxon>
        <taxon>Hexapoda</taxon>
        <taxon>Insecta</taxon>
        <taxon>Pterygota</taxon>
        <taxon>Neoptera</taxon>
        <taxon>Endopterygota</taxon>
        <taxon>Diptera</taxon>
        <taxon>Brachycera</taxon>
        <taxon>Muscomorpha</taxon>
        <taxon>Ephydroidea</taxon>
        <taxon>Drosophilidae</taxon>
        <taxon>Drosophila</taxon>
        <taxon>Sophophora</taxon>
    </lineage>
</organism>
<evidence type="ECO:0000313" key="2">
    <source>
        <dbReference type="Proteomes" id="UP000008744"/>
    </source>
</evidence>
<dbReference type="HOGENOM" id="CLU_3108602_0_0_1"/>